<comment type="caution">
    <text evidence="2">The sequence shown here is derived from an EMBL/GenBank/DDBJ whole genome shotgun (WGS) entry which is preliminary data.</text>
</comment>
<keyword evidence="3" id="KW-1185">Reference proteome</keyword>
<feature type="region of interest" description="Disordered" evidence="1">
    <location>
        <begin position="77"/>
        <end position="121"/>
    </location>
</feature>
<organism evidence="2 3">
    <name type="scientific">Nicotiana attenuata</name>
    <name type="common">Coyote tobacco</name>
    <dbReference type="NCBI Taxonomy" id="49451"/>
    <lineage>
        <taxon>Eukaryota</taxon>
        <taxon>Viridiplantae</taxon>
        <taxon>Streptophyta</taxon>
        <taxon>Embryophyta</taxon>
        <taxon>Tracheophyta</taxon>
        <taxon>Spermatophyta</taxon>
        <taxon>Magnoliopsida</taxon>
        <taxon>eudicotyledons</taxon>
        <taxon>Gunneridae</taxon>
        <taxon>Pentapetalae</taxon>
        <taxon>asterids</taxon>
        <taxon>lamiids</taxon>
        <taxon>Solanales</taxon>
        <taxon>Solanaceae</taxon>
        <taxon>Nicotianoideae</taxon>
        <taxon>Nicotianeae</taxon>
        <taxon>Nicotiana</taxon>
    </lineage>
</organism>
<gene>
    <name evidence="2" type="ORF">A4A49_65834</name>
</gene>
<dbReference type="AlphaFoldDB" id="A0A1J6JMA7"/>
<name>A0A1J6JMA7_NICAT</name>
<proteinExistence type="predicted"/>
<feature type="compositionally biased region" description="Basic and acidic residues" evidence="1">
    <location>
        <begin position="85"/>
        <end position="112"/>
    </location>
</feature>
<evidence type="ECO:0000313" key="2">
    <source>
        <dbReference type="EMBL" id="OIT18890.1"/>
    </source>
</evidence>
<dbReference type="Proteomes" id="UP000187609">
    <property type="component" value="Unassembled WGS sequence"/>
</dbReference>
<sequence>MPPQREHSAEQDHHFEDSVKDVTSVVNDVMKDQQGLQTESSISCQKMQDGEVLAETLSSPQAQRKADDTHNYSVETIAADSGSSEIDRQVDHMPPQREHSAEQDHHFEDSVKDVTSGKVHF</sequence>
<reference evidence="2" key="1">
    <citation type="submission" date="2016-11" db="EMBL/GenBank/DDBJ databases">
        <title>The genome of Nicotiana attenuata.</title>
        <authorList>
            <person name="Xu S."/>
            <person name="Brockmoeller T."/>
            <person name="Gaquerel E."/>
            <person name="Navarro A."/>
            <person name="Kuhl H."/>
            <person name="Gase K."/>
            <person name="Ling Z."/>
            <person name="Zhou W."/>
            <person name="Kreitzer C."/>
            <person name="Stanke M."/>
            <person name="Tang H."/>
            <person name="Lyons E."/>
            <person name="Pandey P."/>
            <person name="Pandey S.P."/>
            <person name="Timmermann B."/>
            <person name="Baldwin I.T."/>
        </authorList>
    </citation>
    <scope>NUCLEOTIDE SEQUENCE [LARGE SCALE GENOMIC DNA]</scope>
    <source>
        <strain evidence="2">UT</strain>
    </source>
</reference>
<evidence type="ECO:0000256" key="1">
    <source>
        <dbReference type="SAM" id="MobiDB-lite"/>
    </source>
</evidence>
<dbReference type="EMBL" id="MJEQ01014990">
    <property type="protein sequence ID" value="OIT18890.1"/>
    <property type="molecule type" value="Genomic_DNA"/>
</dbReference>
<dbReference type="STRING" id="49451.A0A1J6JMA7"/>
<evidence type="ECO:0000313" key="3">
    <source>
        <dbReference type="Proteomes" id="UP000187609"/>
    </source>
</evidence>
<protein>
    <submittedName>
        <fullName evidence="2">Uncharacterized protein</fullName>
    </submittedName>
</protein>
<accession>A0A1J6JMA7</accession>
<dbReference type="Gramene" id="OIT18890">
    <property type="protein sequence ID" value="OIT18890"/>
    <property type="gene ID" value="A4A49_65834"/>
</dbReference>